<dbReference type="InterPro" id="IPR006311">
    <property type="entry name" value="TAT_signal"/>
</dbReference>
<keyword evidence="3" id="KW-0732">Signal</keyword>
<evidence type="ECO:0000256" key="3">
    <source>
        <dbReference type="SAM" id="SignalP"/>
    </source>
</evidence>
<dbReference type="CDD" id="cd00118">
    <property type="entry name" value="LysM"/>
    <property type="match status" value="1"/>
</dbReference>
<dbReference type="InterPro" id="IPR023346">
    <property type="entry name" value="Lysozyme-like_dom_sf"/>
</dbReference>
<evidence type="ECO:0000256" key="1">
    <source>
        <dbReference type="ARBA" id="ARBA00010830"/>
    </source>
</evidence>
<feature type="domain" description="LysM" evidence="4">
    <location>
        <begin position="216"/>
        <end position="264"/>
    </location>
</feature>
<dbReference type="InterPro" id="IPR010618">
    <property type="entry name" value="RPF"/>
</dbReference>
<dbReference type="InterPro" id="IPR018392">
    <property type="entry name" value="LysM"/>
</dbReference>
<dbReference type="PROSITE" id="PS51782">
    <property type="entry name" value="LYSM"/>
    <property type="match status" value="1"/>
</dbReference>
<dbReference type="GO" id="GO:0016787">
    <property type="term" value="F:hydrolase activity"/>
    <property type="evidence" value="ECO:0007669"/>
    <property type="project" value="UniProtKB-KW"/>
</dbReference>
<accession>A0A4S5E5D7</accession>
<name>A0A4S5E5D7_9MICC</name>
<dbReference type="EMBL" id="SSWH01000005">
    <property type="protein sequence ID" value="THJ66721.1"/>
    <property type="molecule type" value="Genomic_DNA"/>
</dbReference>
<dbReference type="Pfam" id="PF06737">
    <property type="entry name" value="Transglycosylas"/>
    <property type="match status" value="1"/>
</dbReference>
<keyword evidence="6" id="KW-1185">Reference proteome</keyword>
<comment type="similarity">
    <text evidence="1">Belongs to the transglycosylase family. Rpf subfamily.</text>
</comment>
<dbReference type="PROSITE" id="PS51318">
    <property type="entry name" value="TAT"/>
    <property type="match status" value="1"/>
</dbReference>
<organism evidence="5 6">
    <name type="scientific">Arthrobacter echini</name>
    <dbReference type="NCBI Taxonomy" id="1529066"/>
    <lineage>
        <taxon>Bacteria</taxon>
        <taxon>Bacillati</taxon>
        <taxon>Actinomycetota</taxon>
        <taxon>Actinomycetes</taxon>
        <taxon>Micrococcales</taxon>
        <taxon>Micrococcaceae</taxon>
        <taxon>Arthrobacter</taxon>
    </lineage>
</organism>
<gene>
    <name evidence="5" type="ORF">E8P82_07195</name>
</gene>
<feature type="signal peptide" evidence="3">
    <location>
        <begin position="1"/>
        <end position="33"/>
    </location>
</feature>
<dbReference type="OrthoDB" id="1404170at2"/>
<dbReference type="PANTHER" id="PTHR34700">
    <property type="entry name" value="POTASSIUM BINDING PROTEIN KBP"/>
    <property type="match status" value="1"/>
</dbReference>
<dbReference type="SUPFAM" id="SSF54106">
    <property type="entry name" value="LysM domain"/>
    <property type="match status" value="1"/>
</dbReference>
<dbReference type="RefSeq" id="WP_136453823.1">
    <property type="nucleotide sequence ID" value="NZ_SSWH01000005.1"/>
</dbReference>
<proteinExistence type="inferred from homology"/>
<feature type="chain" id="PRO_5038798677" evidence="3">
    <location>
        <begin position="34"/>
        <end position="266"/>
    </location>
</feature>
<dbReference type="Gene3D" id="3.10.350.10">
    <property type="entry name" value="LysM domain"/>
    <property type="match status" value="1"/>
</dbReference>
<dbReference type="AlphaFoldDB" id="A0A4S5E5D7"/>
<dbReference type="PANTHER" id="PTHR34700:SF4">
    <property type="entry name" value="PHAGE-LIKE ELEMENT PBSX PROTEIN XKDP"/>
    <property type="match status" value="1"/>
</dbReference>
<dbReference type="Pfam" id="PF01476">
    <property type="entry name" value="LysM"/>
    <property type="match status" value="1"/>
</dbReference>
<dbReference type="CDD" id="cd13925">
    <property type="entry name" value="RPF"/>
    <property type="match status" value="1"/>
</dbReference>
<protein>
    <submittedName>
        <fullName evidence="5">LysM peptidoglycan-binding domain-containing protein</fullName>
    </submittedName>
</protein>
<dbReference type="SMART" id="SM00257">
    <property type="entry name" value="LysM"/>
    <property type="match status" value="1"/>
</dbReference>
<keyword evidence="2" id="KW-0378">Hydrolase</keyword>
<dbReference type="InterPro" id="IPR036779">
    <property type="entry name" value="LysM_dom_sf"/>
</dbReference>
<dbReference type="Gene3D" id="1.10.530.10">
    <property type="match status" value="1"/>
</dbReference>
<dbReference type="SUPFAM" id="SSF53955">
    <property type="entry name" value="Lysozyme-like"/>
    <property type="match status" value="1"/>
</dbReference>
<reference evidence="5 6" key="1">
    <citation type="submission" date="2019-04" db="EMBL/GenBank/DDBJ databases">
        <authorList>
            <person name="Liu Q."/>
            <person name="Xin Y.-H."/>
        </authorList>
    </citation>
    <scope>NUCLEOTIDE SEQUENCE [LARGE SCALE GENOMIC DNA]</scope>
    <source>
        <strain evidence="5 6">AM23</strain>
    </source>
</reference>
<evidence type="ECO:0000256" key="2">
    <source>
        <dbReference type="ARBA" id="ARBA00022801"/>
    </source>
</evidence>
<sequence length="266" mass="26205">MNTHSFSTTARRGFAALALTGLALGSAAGAANAVPEETWDALAVCESGGDWGINTGNSFSGGLQFTESTWTGFGGQGRAQDASREEQIAVAERVLAGQGWGAWPACANQLGLRGGVSNIASGQASAAQAPVVQAPVVQAPVAQAPVAQAPVAAPVAQAPVAAPVAQAPVAAPVAQAPVAVAPVAQAPVAAPVAEAPVAAAPVVHAPVAAPVVLSGETYLIQSGDTLSEIAQHLGVVGGWQALYAANTDTIVDPNLIYAGHTLNLPA</sequence>
<evidence type="ECO:0000259" key="4">
    <source>
        <dbReference type="PROSITE" id="PS51782"/>
    </source>
</evidence>
<evidence type="ECO:0000313" key="5">
    <source>
        <dbReference type="EMBL" id="THJ66721.1"/>
    </source>
</evidence>
<evidence type="ECO:0000313" key="6">
    <source>
        <dbReference type="Proteomes" id="UP000305233"/>
    </source>
</evidence>
<comment type="caution">
    <text evidence="5">The sequence shown here is derived from an EMBL/GenBank/DDBJ whole genome shotgun (WGS) entry which is preliminary data.</text>
</comment>
<dbReference type="InterPro" id="IPR052196">
    <property type="entry name" value="Bact_Kbp"/>
</dbReference>
<dbReference type="Proteomes" id="UP000305233">
    <property type="component" value="Unassembled WGS sequence"/>
</dbReference>